<organism evidence="1">
    <name type="scientific">marine sediment metagenome</name>
    <dbReference type="NCBI Taxonomy" id="412755"/>
    <lineage>
        <taxon>unclassified sequences</taxon>
        <taxon>metagenomes</taxon>
        <taxon>ecological metagenomes</taxon>
    </lineage>
</organism>
<dbReference type="AlphaFoldDB" id="A0A0F9JHR7"/>
<comment type="caution">
    <text evidence="1">The sequence shown here is derived from an EMBL/GenBank/DDBJ whole genome shotgun (WGS) entry which is preliminary data.</text>
</comment>
<sequence>MADNYFTIYSSEGDIRVSKFNKEGLESSLNDGSNYKFVKGIYNTDPMYWEDGALLIIKGEIIVPKIKKWGLDD</sequence>
<dbReference type="EMBL" id="LAZR01011405">
    <property type="protein sequence ID" value="KKM61871.1"/>
    <property type="molecule type" value="Genomic_DNA"/>
</dbReference>
<evidence type="ECO:0000313" key="1">
    <source>
        <dbReference type="EMBL" id="KKM61871.1"/>
    </source>
</evidence>
<proteinExistence type="predicted"/>
<protein>
    <submittedName>
        <fullName evidence="1">Uncharacterized protein</fullName>
    </submittedName>
</protein>
<reference evidence="1" key="1">
    <citation type="journal article" date="2015" name="Nature">
        <title>Complex archaea that bridge the gap between prokaryotes and eukaryotes.</title>
        <authorList>
            <person name="Spang A."/>
            <person name="Saw J.H."/>
            <person name="Jorgensen S.L."/>
            <person name="Zaremba-Niedzwiedzka K."/>
            <person name="Martijn J."/>
            <person name="Lind A.E."/>
            <person name="van Eijk R."/>
            <person name="Schleper C."/>
            <person name="Guy L."/>
            <person name="Ettema T.J."/>
        </authorList>
    </citation>
    <scope>NUCLEOTIDE SEQUENCE</scope>
</reference>
<gene>
    <name evidence="1" type="ORF">LCGC14_1527400</name>
</gene>
<name>A0A0F9JHR7_9ZZZZ</name>
<accession>A0A0F9JHR7</accession>